<dbReference type="Proteomes" id="UP000266188">
    <property type="component" value="Unassembled WGS sequence"/>
</dbReference>
<proteinExistence type="predicted"/>
<gene>
    <name evidence="1" type="ORF">PHISCL_08433</name>
</gene>
<sequence>MKAKLIARDIVRQGIEILTDDIEENNLPAYNELLWLFIALGDMENVNAIRCLIAAGFGKDQSFICEGDCGGSWGAADNMIWCQDCINAKFEDECHKKLEKNGFPFLFCNSTHEFLRLPKVDSPQDGNVSVGDEVVTENEWMRRI</sequence>
<dbReference type="AlphaFoldDB" id="A0A3A2Z8J0"/>
<evidence type="ECO:0000313" key="1">
    <source>
        <dbReference type="EMBL" id="RJE19226.1"/>
    </source>
</evidence>
<protein>
    <submittedName>
        <fullName evidence="1">NACHT and TPR</fullName>
    </submittedName>
</protein>
<evidence type="ECO:0000313" key="2">
    <source>
        <dbReference type="Proteomes" id="UP000266188"/>
    </source>
</evidence>
<organism evidence="1 2">
    <name type="scientific">Aspergillus sclerotialis</name>
    <dbReference type="NCBI Taxonomy" id="2070753"/>
    <lineage>
        <taxon>Eukaryota</taxon>
        <taxon>Fungi</taxon>
        <taxon>Dikarya</taxon>
        <taxon>Ascomycota</taxon>
        <taxon>Pezizomycotina</taxon>
        <taxon>Eurotiomycetes</taxon>
        <taxon>Eurotiomycetidae</taxon>
        <taxon>Eurotiales</taxon>
        <taxon>Aspergillaceae</taxon>
        <taxon>Aspergillus</taxon>
        <taxon>Aspergillus subgen. Polypaecilum</taxon>
    </lineage>
</organism>
<reference evidence="2" key="1">
    <citation type="submission" date="2017-02" db="EMBL/GenBank/DDBJ databases">
        <authorList>
            <person name="Tafer H."/>
            <person name="Lopandic K."/>
        </authorList>
    </citation>
    <scope>NUCLEOTIDE SEQUENCE [LARGE SCALE GENOMIC DNA]</scope>
    <source>
        <strain evidence="2">CBS 366.77</strain>
    </source>
</reference>
<accession>A0A3A2Z8J0</accession>
<dbReference type="OrthoDB" id="2913095at2759"/>
<comment type="caution">
    <text evidence="1">The sequence shown here is derived from an EMBL/GenBank/DDBJ whole genome shotgun (WGS) entry which is preliminary data.</text>
</comment>
<keyword evidence="2" id="KW-1185">Reference proteome</keyword>
<dbReference type="EMBL" id="MVGC01000433">
    <property type="protein sequence ID" value="RJE19226.1"/>
    <property type="molecule type" value="Genomic_DNA"/>
</dbReference>
<name>A0A3A2Z8J0_9EURO</name>